<evidence type="ECO:0008006" key="3">
    <source>
        <dbReference type="Google" id="ProtNLM"/>
    </source>
</evidence>
<evidence type="ECO:0000313" key="1">
    <source>
        <dbReference type="EMBL" id="TGO04616.1"/>
    </source>
</evidence>
<keyword evidence="2" id="KW-1185">Reference proteome</keyword>
<sequence>MLALEVCRRAAGHGAREVFINTAPLPYYRAPWEAYVKAGFTPMLRGTRMRRPATVAL</sequence>
<name>A0A4Z1DYM5_9MICO</name>
<evidence type="ECO:0000313" key="2">
    <source>
        <dbReference type="Proteomes" id="UP000297318"/>
    </source>
</evidence>
<protein>
    <recommendedName>
        <fullName evidence="3">N-acetyltransferase domain-containing protein</fullName>
    </recommendedName>
</protein>
<reference evidence="1 2" key="1">
    <citation type="submission" date="2018-11" db="EMBL/GenBank/DDBJ databases">
        <title>Complete genome sequencing of the Actinobacteria Serinibacter sp. K3-2.</title>
        <authorList>
            <person name="Rakitin A.L."/>
            <person name="Beletsky A.V."/>
            <person name="Mardanov A.V."/>
            <person name="Ravin N.V."/>
            <person name="Gromova A.S."/>
            <person name="Filippova S.N."/>
            <person name="Gal'Chenko V.F."/>
        </authorList>
    </citation>
    <scope>NUCLEOTIDE SEQUENCE [LARGE SCALE GENOMIC DNA]</scope>
    <source>
        <strain evidence="1 2">K3-2</strain>
    </source>
</reference>
<dbReference type="EMBL" id="RHPJ01000003">
    <property type="protein sequence ID" value="TGO04616.1"/>
    <property type="molecule type" value="Genomic_DNA"/>
</dbReference>
<proteinExistence type="predicted"/>
<comment type="caution">
    <text evidence="1">The sequence shown here is derived from an EMBL/GenBank/DDBJ whole genome shotgun (WGS) entry which is preliminary data.</text>
</comment>
<organism evidence="1 2">
    <name type="scientific">Serinibacter arcticus</name>
    <dbReference type="NCBI Taxonomy" id="1655435"/>
    <lineage>
        <taxon>Bacteria</taxon>
        <taxon>Bacillati</taxon>
        <taxon>Actinomycetota</taxon>
        <taxon>Actinomycetes</taxon>
        <taxon>Micrococcales</taxon>
        <taxon>Beutenbergiaceae</taxon>
        <taxon>Serinibacter</taxon>
    </lineage>
</organism>
<gene>
    <name evidence="1" type="ORF">SERN_2209</name>
</gene>
<dbReference type="Proteomes" id="UP000297318">
    <property type="component" value="Unassembled WGS sequence"/>
</dbReference>
<accession>A0A4Z1DYM5</accession>
<dbReference type="AlphaFoldDB" id="A0A4Z1DYM5"/>